<evidence type="ECO:0000256" key="1">
    <source>
        <dbReference type="ARBA" id="ARBA00023015"/>
    </source>
</evidence>
<evidence type="ECO:0000313" key="7">
    <source>
        <dbReference type="Proteomes" id="UP001212326"/>
    </source>
</evidence>
<feature type="compositionally biased region" description="Polar residues" evidence="4">
    <location>
        <begin position="350"/>
        <end position="360"/>
    </location>
</feature>
<sequence>MTTINDVAHAAGVSPATVSRVLNGGRVTAERAERVRRAAAELGFAPNRVARSLRMRRSSLVGLIIPDIGNPFFTALARGVEDAAQRTSFSVVLCNTDGNLDKERRYLDIAIAERMAGVIVAAASRSRTDVSALQSRGIPVVAVDRRPRGASVDAVLVDDEEGGAAATAHLLARGYRRVACITGPQGTSTAEERLAGYRRALQEFLDDGPGAPAGEADLLRDYIRHADFKVEGGHAAMADLLALPRRPDAVFAANNLMAVGVLQAVREAGLEPPEIGVLSFGEVPWAALVQPGLTTVQVPSYDLGRTAAGLLLDRIAGTEQPLRTVVLRSSLQIGRTTAGPRSGMARRMSGKQQTPAEDPR</sequence>
<proteinExistence type="predicted"/>
<evidence type="ECO:0000259" key="5">
    <source>
        <dbReference type="PROSITE" id="PS50932"/>
    </source>
</evidence>
<dbReference type="InterPro" id="IPR000843">
    <property type="entry name" value="HTH_LacI"/>
</dbReference>
<dbReference type="EMBL" id="CP115300">
    <property type="protein sequence ID" value="WBO62689.1"/>
    <property type="molecule type" value="Genomic_DNA"/>
</dbReference>
<keyword evidence="1" id="KW-0805">Transcription regulation</keyword>
<keyword evidence="7" id="KW-1185">Reference proteome</keyword>
<evidence type="ECO:0000313" key="6">
    <source>
        <dbReference type="EMBL" id="WBO62689.1"/>
    </source>
</evidence>
<evidence type="ECO:0000256" key="3">
    <source>
        <dbReference type="ARBA" id="ARBA00023163"/>
    </source>
</evidence>
<dbReference type="CDD" id="cd01392">
    <property type="entry name" value="HTH_LacI"/>
    <property type="match status" value="1"/>
</dbReference>
<name>A0ABY7NZL1_9ACTN</name>
<gene>
    <name evidence="6" type="ORF">O1G22_07585</name>
</gene>
<dbReference type="PROSITE" id="PS00356">
    <property type="entry name" value="HTH_LACI_1"/>
    <property type="match status" value="1"/>
</dbReference>
<evidence type="ECO:0000256" key="2">
    <source>
        <dbReference type="ARBA" id="ARBA00023125"/>
    </source>
</evidence>
<dbReference type="RefSeq" id="WP_270080605.1">
    <property type="nucleotide sequence ID" value="NZ_CP115300.1"/>
</dbReference>
<dbReference type="GO" id="GO:0003677">
    <property type="term" value="F:DNA binding"/>
    <property type="evidence" value="ECO:0007669"/>
    <property type="project" value="UniProtKB-KW"/>
</dbReference>
<organism evidence="6 7">
    <name type="scientific">Streptomyces camelliae</name>
    <dbReference type="NCBI Taxonomy" id="3004093"/>
    <lineage>
        <taxon>Bacteria</taxon>
        <taxon>Bacillati</taxon>
        <taxon>Actinomycetota</taxon>
        <taxon>Actinomycetes</taxon>
        <taxon>Kitasatosporales</taxon>
        <taxon>Streptomycetaceae</taxon>
        <taxon>Streptomyces</taxon>
    </lineage>
</organism>
<dbReference type="SUPFAM" id="SSF53822">
    <property type="entry name" value="Periplasmic binding protein-like I"/>
    <property type="match status" value="1"/>
</dbReference>
<keyword evidence="3" id="KW-0804">Transcription</keyword>
<evidence type="ECO:0000256" key="4">
    <source>
        <dbReference type="SAM" id="MobiDB-lite"/>
    </source>
</evidence>
<dbReference type="Pfam" id="PF00356">
    <property type="entry name" value="LacI"/>
    <property type="match status" value="1"/>
</dbReference>
<protein>
    <submittedName>
        <fullName evidence="6">LacI family DNA-binding transcriptional regulator</fullName>
    </submittedName>
</protein>
<feature type="domain" description="HTH lacI-type" evidence="5">
    <location>
        <begin position="2"/>
        <end position="55"/>
    </location>
</feature>
<dbReference type="Pfam" id="PF00532">
    <property type="entry name" value="Peripla_BP_1"/>
    <property type="match status" value="1"/>
</dbReference>
<dbReference type="PANTHER" id="PTHR30146">
    <property type="entry name" value="LACI-RELATED TRANSCRIPTIONAL REPRESSOR"/>
    <property type="match status" value="1"/>
</dbReference>
<dbReference type="CDD" id="cd06267">
    <property type="entry name" value="PBP1_LacI_sugar_binding-like"/>
    <property type="match status" value="1"/>
</dbReference>
<dbReference type="PANTHER" id="PTHR30146:SF145">
    <property type="entry name" value="RIBOSE OPERON REPRESSOR"/>
    <property type="match status" value="1"/>
</dbReference>
<reference evidence="6 7" key="1">
    <citation type="submission" date="2022-12" db="EMBL/GenBank/DDBJ databases">
        <authorList>
            <person name="Mo P."/>
        </authorList>
    </citation>
    <scope>NUCLEOTIDE SEQUENCE [LARGE SCALE GENOMIC DNA]</scope>
    <source>
        <strain evidence="6 7">HUAS 2-6</strain>
    </source>
</reference>
<dbReference type="InterPro" id="IPR010982">
    <property type="entry name" value="Lambda_DNA-bd_dom_sf"/>
</dbReference>
<dbReference type="SMART" id="SM00354">
    <property type="entry name" value="HTH_LACI"/>
    <property type="match status" value="1"/>
</dbReference>
<feature type="region of interest" description="Disordered" evidence="4">
    <location>
        <begin position="335"/>
        <end position="360"/>
    </location>
</feature>
<dbReference type="Gene3D" id="3.40.50.2300">
    <property type="match status" value="2"/>
</dbReference>
<dbReference type="PROSITE" id="PS50932">
    <property type="entry name" value="HTH_LACI_2"/>
    <property type="match status" value="1"/>
</dbReference>
<dbReference type="Proteomes" id="UP001212326">
    <property type="component" value="Chromosome"/>
</dbReference>
<dbReference type="PRINTS" id="PR00036">
    <property type="entry name" value="HTHLACI"/>
</dbReference>
<dbReference type="Gene3D" id="1.10.260.40">
    <property type="entry name" value="lambda repressor-like DNA-binding domains"/>
    <property type="match status" value="1"/>
</dbReference>
<dbReference type="InterPro" id="IPR028082">
    <property type="entry name" value="Peripla_BP_I"/>
</dbReference>
<dbReference type="SUPFAM" id="SSF47413">
    <property type="entry name" value="lambda repressor-like DNA-binding domains"/>
    <property type="match status" value="1"/>
</dbReference>
<dbReference type="InterPro" id="IPR001761">
    <property type="entry name" value="Peripla_BP/Lac1_sug-bd_dom"/>
</dbReference>
<accession>A0ABY7NZL1</accession>
<keyword evidence="2 6" id="KW-0238">DNA-binding</keyword>